<evidence type="ECO:0000313" key="10">
    <source>
        <dbReference type="Proteomes" id="UP000005396"/>
    </source>
</evidence>
<dbReference type="InterPro" id="IPR000515">
    <property type="entry name" value="MetI-like"/>
</dbReference>
<dbReference type="EMBL" id="ABCC02000069">
    <property type="protein sequence ID" value="EDP12825.1"/>
    <property type="molecule type" value="Genomic_DNA"/>
</dbReference>
<protein>
    <recommendedName>
        <fullName evidence="8">ABC transmembrane type-1 domain-containing protein</fullName>
    </recommendedName>
</protein>
<evidence type="ECO:0000313" key="9">
    <source>
        <dbReference type="EMBL" id="EDP12825.1"/>
    </source>
</evidence>
<dbReference type="InterPro" id="IPR050809">
    <property type="entry name" value="UgpAE/MalFG_permease"/>
</dbReference>
<evidence type="ECO:0000256" key="2">
    <source>
        <dbReference type="ARBA" id="ARBA00022448"/>
    </source>
</evidence>
<keyword evidence="5 7" id="KW-1133">Transmembrane helix</keyword>
<dbReference type="GO" id="GO:0055085">
    <property type="term" value="P:transmembrane transport"/>
    <property type="evidence" value="ECO:0007669"/>
    <property type="project" value="InterPro"/>
</dbReference>
<evidence type="ECO:0000256" key="1">
    <source>
        <dbReference type="ARBA" id="ARBA00004651"/>
    </source>
</evidence>
<dbReference type="HOGENOM" id="CLU_016047_0_0_9"/>
<dbReference type="eggNOG" id="COG1175">
    <property type="taxonomic scope" value="Bacteria"/>
</dbReference>
<dbReference type="Gene3D" id="1.10.3720.10">
    <property type="entry name" value="MetI-like"/>
    <property type="match status" value="1"/>
</dbReference>
<reference evidence="9 10" key="1">
    <citation type="submission" date="2007-08" db="EMBL/GenBank/DDBJ databases">
        <authorList>
            <person name="Fulton L."/>
            <person name="Clifton S."/>
            <person name="Fulton B."/>
            <person name="Xu J."/>
            <person name="Minx P."/>
            <person name="Pepin K.H."/>
            <person name="Johnson M."/>
            <person name="Thiruvilangam P."/>
            <person name="Bhonagiri V."/>
            <person name="Nash W.E."/>
            <person name="Mardis E.R."/>
            <person name="Wilson R.K."/>
        </authorList>
    </citation>
    <scope>NUCLEOTIDE SEQUENCE [LARGE SCALE GENOMIC DNA]</scope>
    <source>
        <strain evidence="10">ATCC BAA-613 / DSM 15670 / CCUG 46953 / JCM 12243 / WAL 16351</strain>
    </source>
</reference>
<dbReference type="Proteomes" id="UP000005396">
    <property type="component" value="Unassembled WGS sequence"/>
</dbReference>
<comment type="similarity">
    <text evidence="7">Belongs to the binding-protein-dependent transport system permease family.</text>
</comment>
<keyword evidence="3" id="KW-1003">Cell membrane</keyword>
<reference evidence="9 10" key="2">
    <citation type="submission" date="2007-09" db="EMBL/GenBank/DDBJ databases">
        <title>Draft genome sequence of Clostridium bolteae (ATCC BAA-613).</title>
        <authorList>
            <person name="Sudarsanam P."/>
            <person name="Ley R."/>
            <person name="Guruge J."/>
            <person name="Turnbaugh P.J."/>
            <person name="Mahowald M."/>
            <person name="Liep D."/>
            <person name="Gordon J."/>
        </authorList>
    </citation>
    <scope>NUCLEOTIDE SEQUENCE [LARGE SCALE GENOMIC DNA]</scope>
    <source>
        <strain evidence="10">ATCC BAA-613 / DSM 15670 / CCUG 46953 / JCM 12243 / WAL 16351</strain>
    </source>
</reference>
<dbReference type="CDD" id="cd06261">
    <property type="entry name" value="TM_PBP2"/>
    <property type="match status" value="1"/>
</dbReference>
<dbReference type="AlphaFoldDB" id="A8S4R8"/>
<evidence type="ECO:0000256" key="7">
    <source>
        <dbReference type="RuleBase" id="RU363032"/>
    </source>
</evidence>
<organism evidence="9 10">
    <name type="scientific">Enterocloster bolteae (strain ATCC BAA-613 / DSM 15670 / CCUG 46953 / JCM 12243 / WAL 16351)</name>
    <name type="common">Clostridium bolteae</name>
    <dbReference type="NCBI Taxonomy" id="411902"/>
    <lineage>
        <taxon>Bacteria</taxon>
        <taxon>Bacillati</taxon>
        <taxon>Bacillota</taxon>
        <taxon>Clostridia</taxon>
        <taxon>Lachnospirales</taxon>
        <taxon>Lachnospiraceae</taxon>
        <taxon>Enterocloster</taxon>
    </lineage>
</organism>
<gene>
    <name evidence="9" type="ORF">CLOBOL_07055</name>
</gene>
<feature type="transmembrane region" description="Helical" evidence="7">
    <location>
        <begin position="276"/>
        <end position="300"/>
    </location>
</feature>
<comment type="subcellular location">
    <subcellularLocation>
        <location evidence="1 7">Cell membrane</location>
        <topology evidence="1 7">Multi-pass membrane protein</topology>
    </subcellularLocation>
</comment>
<feature type="transmembrane region" description="Helical" evidence="7">
    <location>
        <begin position="217"/>
        <end position="237"/>
    </location>
</feature>
<keyword evidence="2 7" id="KW-0813">Transport</keyword>
<comment type="caution">
    <text evidence="9">The sequence shown here is derived from an EMBL/GenBank/DDBJ whole genome shotgun (WGS) entry which is preliminary data.</text>
</comment>
<evidence type="ECO:0000256" key="5">
    <source>
        <dbReference type="ARBA" id="ARBA00022989"/>
    </source>
</evidence>
<dbReference type="PANTHER" id="PTHR43227">
    <property type="entry name" value="BLL4140 PROTEIN"/>
    <property type="match status" value="1"/>
</dbReference>
<evidence type="ECO:0000259" key="8">
    <source>
        <dbReference type="PROSITE" id="PS50928"/>
    </source>
</evidence>
<dbReference type="PANTHER" id="PTHR43227:SF11">
    <property type="entry name" value="BLL4140 PROTEIN"/>
    <property type="match status" value="1"/>
</dbReference>
<dbReference type="InterPro" id="IPR035906">
    <property type="entry name" value="MetI-like_sf"/>
</dbReference>
<dbReference type="Pfam" id="PF00528">
    <property type="entry name" value="BPD_transp_1"/>
    <property type="match status" value="1"/>
</dbReference>
<feature type="transmembrane region" description="Helical" evidence="7">
    <location>
        <begin position="26"/>
        <end position="45"/>
    </location>
</feature>
<evidence type="ECO:0000256" key="4">
    <source>
        <dbReference type="ARBA" id="ARBA00022692"/>
    </source>
</evidence>
<dbReference type="GO" id="GO:0005886">
    <property type="term" value="C:plasma membrane"/>
    <property type="evidence" value="ECO:0007669"/>
    <property type="project" value="UniProtKB-SubCell"/>
</dbReference>
<keyword evidence="6 7" id="KW-0472">Membrane</keyword>
<evidence type="ECO:0000256" key="3">
    <source>
        <dbReference type="ARBA" id="ARBA00022475"/>
    </source>
</evidence>
<feature type="domain" description="ABC transmembrane type-1" evidence="8">
    <location>
        <begin position="83"/>
        <end position="297"/>
    </location>
</feature>
<dbReference type="SUPFAM" id="SSF161098">
    <property type="entry name" value="MetI-like"/>
    <property type="match status" value="1"/>
</dbReference>
<feature type="transmembrane region" description="Helical" evidence="7">
    <location>
        <begin position="88"/>
        <end position="110"/>
    </location>
</feature>
<proteinExistence type="inferred from homology"/>
<sequence>MPVPIGGDITMKSSQTLKERKEMMTALALIAPTIIVMVIFLYIPFVNALQTSFYKYNGLGALEHFVGLKNYAKVLADPKFVRSLWNTFYLIMVSFLAIPIGFVFAYILYVGVPGKKIFNAGLFIPYLISMVVVGCIWRIIYDPTIGPVDQFLKMAGLGKYAKAWLSRPETALWAIAVTWIWRSQPFNMLIMYANITKMPEDFLEAAQIDGANFRQKLFYIIIPYLKPTFAVLAMLTVTNGLRLFDLIWVMTQGGPGGASDVMTSYIYTKAFTNRDFGAGTAASVILMLIMVAIMAVKTIVQKKRAGRAL</sequence>
<feature type="transmembrane region" description="Helical" evidence="7">
    <location>
        <begin position="117"/>
        <end position="140"/>
    </location>
</feature>
<keyword evidence="4 7" id="KW-0812">Transmembrane</keyword>
<name>A8S4R8_ENTBW</name>
<accession>A8S4R8</accession>
<evidence type="ECO:0000256" key="6">
    <source>
        <dbReference type="ARBA" id="ARBA00023136"/>
    </source>
</evidence>
<dbReference type="PROSITE" id="PS50928">
    <property type="entry name" value="ABC_TM1"/>
    <property type="match status" value="1"/>
</dbReference>
<dbReference type="PaxDb" id="411902-CLOBOL_07055"/>